<dbReference type="GeneID" id="35866672"/>
<feature type="domain" description="CMP/dCMP-type deaminase" evidence="7">
    <location>
        <begin position="5"/>
        <end position="134"/>
    </location>
</feature>
<evidence type="ECO:0000256" key="4">
    <source>
        <dbReference type="ARBA" id="ARBA00022833"/>
    </source>
</evidence>
<gene>
    <name evidence="6" type="primary">tadA</name>
    <name evidence="8" type="ORF">CYJ19_06460</name>
</gene>
<dbReference type="Pfam" id="PF00383">
    <property type="entry name" value="dCMP_cyt_deam_1"/>
    <property type="match status" value="1"/>
</dbReference>
<reference evidence="8 9" key="1">
    <citation type="submission" date="2017-12" db="EMBL/GenBank/DDBJ databases">
        <title>Phylogenetic diversity of female urinary microbiome.</title>
        <authorList>
            <person name="Thomas-White K."/>
            <person name="Wolfe A.J."/>
        </authorList>
    </citation>
    <scope>NUCLEOTIDE SEQUENCE [LARGE SCALE GENOMIC DNA]</scope>
    <source>
        <strain evidence="8 9">UMB0402</strain>
    </source>
</reference>
<dbReference type="GO" id="GO:0002100">
    <property type="term" value="P:tRNA wobble adenosine to inosine editing"/>
    <property type="evidence" value="ECO:0007669"/>
    <property type="project" value="UniProtKB-UniRule"/>
</dbReference>
<feature type="binding site" evidence="6">
    <location>
        <position position="91"/>
    </location>
    <ligand>
        <name>Zn(2+)</name>
        <dbReference type="ChEBI" id="CHEBI:29105"/>
        <note>catalytic</note>
    </ligand>
</feature>
<comment type="subunit">
    <text evidence="6">Homodimer.</text>
</comment>
<accession>A0A2I1IMW3</accession>
<dbReference type="CDD" id="cd01285">
    <property type="entry name" value="nucleoside_deaminase"/>
    <property type="match status" value="1"/>
</dbReference>
<dbReference type="GO" id="GO:0008270">
    <property type="term" value="F:zinc ion binding"/>
    <property type="evidence" value="ECO:0007669"/>
    <property type="project" value="UniProtKB-UniRule"/>
</dbReference>
<name>A0A2I1IMW3_9ACTO</name>
<comment type="function">
    <text evidence="6">Catalyzes the deamination of adenosine to inosine at the wobble position 34 of tRNA(Arg2).</text>
</comment>
<dbReference type="RefSeq" id="WP_024331936.1">
    <property type="nucleotide sequence ID" value="NZ_JASOXK010000007.1"/>
</dbReference>
<sequence>MNRHTHWLPYLRRCLDLAQQGAAQGEIPVGALVVSARGQVVAAEHNLQRKPHFDPTGHAEIRALRAGAEALQHPTLEGCTLVVSLEPCTMCAGAAVLARVKRIVFAAWDPKAGACGSIRDVARDSRLNHRPEVIGGICEADARLQLQTFFSDLRR</sequence>
<feature type="binding site" evidence="6">
    <location>
        <position position="88"/>
    </location>
    <ligand>
        <name>Zn(2+)</name>
        <dbReference type="ChEBI" id="CHEBI:29105"/>
        <note>catalytic</note>
    </ligand>
</feature>
<dbReference type="AlphaFoldDB" id="A0A2I1IMW3"/>
<dbReference type="Gene3D" id="3.40.140.10">
    <property type="entry name" value="Cytidine Deaminase, domain 2"/>
    <property type="match status" value="1"/>
</dbReference>
<evidence type="ECO:0000256" key="1">
    <source>
        <dbReference type="ARBA" id="ARBA00022694"/>
    </source>
</evidence>
<dbReference type="EC" id="3.5.4.33" evidence="6"/>
<comment type="similarity">
    <text evidence="6">Belongs to the cytidine and deoxycytidylate deaminase family.</text>
</comment>
<dbReference type="SUPFAM" id="SSF53927">
    <property type="entry name" value="Cytidine deaminase-like"/>
    <property type="match status" value="1"/>
</dbReference>
<feature type="binding site" evidence="6">
    <location>
        <position position="58"/>
    </location>
    <ligand>
        <name>Zn(2+)</name>
        <dbReference type="ChEBI" id="CHEBI:29105"/>
        <note>catalytic</note>
    </ligand>
</feature>
<evidence type="ECO:0000313" key="9">
    <source>
        <dbReference type="Proteomes" id="UP000235122"/>
    </source>
</evidence>
<keyword evidence="1 6" id="KW-0819">tRNA processing</keyword>
<keyword evidence="2 6" id="KW-0479">Metal-binding</keyword>
<evidence type="ECO:0000256" key="5">
    <source>
        <dbReference type="ARBA" id="ARBA00048045"/>
    </source>
</evidence>
<dbReference type="HAMAP" id="MF_00972">
    <property type="entry name" value="tRNA_aden_deaminase"/>
    <property type="match status" value="1"/>
</dbReference>
<dbReference type="STRING" id="33007.HMPREF3198_01174"/>
<comment type="catalytic activity">
    <reaction evidence="5 6">
        <text>adenosine(34) in tRNA + H2O + H(+) = inosine(34) in tRNA + NH4(+)</text>
        <dbReference type="Rhea" id="RHEA:43168"/>
        <dbReference type="Rhea" id="RHEA-COMP:10373"/>
        <dbReference type="Rhea" id="RHEA-COMP:10374"/>
        <dbReference type="ChEBI" id="CHEBI:15377"/>
        <dbReference type="ChEBI" id="CHEBI:15378"/>
        <dbReference type="ChEBI" id="CHEBI:28938"/>
        <dbReference type="ChEBI" id="CHEBI:74411"/>
        <dbReference type="ChEBI" id="CHEBI:82852"/>
        <dbReference type="EC" id="3.5.4.33"/>
    </reaction>
</comment>
<dbReference type="EMBL" id="PKKO01000003">
    <property type="protein sequence ID" value="PKY72478.1"/>
    <property type="molecule type" value="Genomic_DNA"/>
</dbReference>
<protein>
    <recommendedName>
        <fullName evidence="6">tRNA-specific adenosine deaminase</fullName>
        <ecNumber evidence="6">3.5.4.33</ecNumber>
    </recommendedName>
</protein>
<keyword evidence="3 6" id="KW-0378">Hydrolase</keyword>
<feature type="active site" description="Proton donor" evidence="6">
    <location>
        <position position="60"/>
    </location>
</feature>
<organism evidence="8 9">
    <name type="scientific">Winkia neuii</name>
    <dbReference type="NCBI Taxonomy" id="33007"/>
    <lineage>
        <taxon>Bacteria</taxon>
        <taxon>Bacillati</taxon>
        <taxon>Actinomycetota</taxon>
        <taxon>Actinomycetes</taxon>
        <taxon>Actinomycetales</taxon>
        <taxon>Actinomycetaceae</taxon>
        <taxon>Winkia</taxon>
    </lineage>
</organism>
<evidence type="ECO:0000256" key="6">
    <source>
        <dbReference type="HAMAP-Rule" id="MF_00972"/>
    </source>
</evidence>
<evidence type="ECO:0000259" key="7">
    <source>
        <dbReference type="PROSITE" id="PS51747"/>
    </source>
</evidence>
<dbReference type="Proteomes" id="UP000235122">
    <property type="component" value="Unassembled WGS sequence"/>
</dbReference>
<dbReference type="InterPro" id="IPR016193">
    <property type="entry name" value="Cytidine_deaminase-like"/>
</dbReference>
<dbReference type="PROSITE" id="PS51747">
    <property type="entry name" value="CYT_DCMP_DEAMINASES_2"/>
    <property type="match status" value="1"/>
</dbReference>
<dbReference type="GO" id="GO:0052717">
    <property type="term" value="F:tRNA-specific adenosine-34 deaminase activity"/>
    <property type="evidence" value="ECO:0007669"/>
    <property type="project" value="UniProtKB-UniRule"/>
</dbReference>
<dbReference type="PANTHER" id="PTHR11079:SF202">
    <property type="entry name" value="TRNA-SPECIFIC ADENOSINE DEAMINASE"/>
    <property type="match status" value="1"/>
</dbReference>
<dbReference type="InterPro" id="IPR028883">
    <property type="entry name" value="tRNA_aden_deaminase"/>
</dbReference>
<dbReference type="PANTHER" id="PTHR11079">
    <property type="entry name" value="CYTOSINE DEAMINASE FAMILY MEMBER"/>
    <property type="match status" value="1"/>
</dbReference>
<proteinExistence type="inferred from homology"/>
<keyword evidence="4 6" id="KW-0862">Zinc</keyword>
<keyword evidence="9" id="KW-1185">Reference proteome</keyword>
<evidence type="ECO:0000313" key="8">
    <source>
        <dbReference type="EMBL" id="PKY72478.1"/>
    </source>
</evidence>
<evidence type="ECO:0000256" key="2">
    <source>
        <dbReference type="ARBA" id="ARBA00022723"/>
    </source>
</evidence>
<comment type="cofactor">
    <cofactor evidence="6">
        <name>Zn(2+)</name>
        <dbReference type="ChEBI" id="CHEBI:29105"/>
    </cofactor>
    <text evidence="6">Binds 1 zinc ion per subunit.</text>
</comment>
<evidence type="ECO:0000256" key="3">
    <source>
        <dbReference type="ARBA" id="ARBA00022801"/>
    </source>
</evidence>
<dbReference type="InterPro" id="IPR002125">
    <property type="entry name" value="CMP_dCMP_dom"/>
</dbReference>
<comment type="caution">
    <text evidence="8">The sequence shown here is derived from an EMBL/GenBank/DDBJ whole genome shotgun (WGS) entry which is preliminary data.</text>
</comment>